<dbReference type="EMBL" id="CM029050">
    <property type="protein sequence ID" value="KAG2565395.1"/>
    <property type="molecule type" value="Genomic_DNA"/>
</dbReference>
<evidence type="ECO:0000313" key="3">
    <source>
        <dbReference type="Proteomes" id="UP000823388"/>
    </source>
</evidence>
<evidence type="ECO:0000256" key="1">
    <source>
        <dbReference type="SAM" id="MobiDB-lite"/>
    </source>
</evidence>
<feature type="compositionally biased region" description="Low complexity" evidence="1">
    <location>
        <begin position="46"/>
        <end position="58"/>
    </location>
</feature>
<organism evidence="2 3">
    <name type="scientific">Panicum virgatum</name>
    <name type="common">Blackwell switchgrass</name>
    <dbReference type="NCBI Taxonomy" id="38727"/>
    <lineage>
        <taxon>Eukaryota</taxon>
        <taxon>Viridiplantae</taxon>
        <taxon>Streptophyta</taxon>
        <taxon>Embryophyta</taxon>
        <taxon>Tracheophyta</taxon>
        <taxon>Spermatophyta</taxon>
        <taxon>Magnoliopsida</taxon>
        <taxon>Liliopsida</taxon>
        <taxon>Poales</taxon>
        <taxon>Poaceae</taxon>
        <taxon>PACMAD clade</taxon>
        <taxon>Panicoideae</taxon>
        <taxon>Panicodae</taxon>
        <taxon>Paniceae</taxon>
        <taxon>Panicinae</taxon>
        <taxon>Panicum</taxon>
        <taxon>Panicum sect. Hiantes</taxon>
    </lineage>
</organism>
<proteinExistence type="predicted"/>
<dbReference type="AlphaFoldDB" id="A0A8T0PWC8"/>
<protein>
    <submittedName>
        <fullName evidence="2">Uncharacterized protein</fullName>
    </submittedName>
</protein>
<comment type="caution">
    <text evidence="2">The sequence shown here is derived from an EMBL/GenBank/DDBJ whole genome shotgun (WGS) entry which is preliminary data.</text>
</comment>
<feature type="region of interest" description="Disordered" evidence="1">
    <location>
        <begin position="1"/>
        <end position="107"/>
    </location>
</feature>
<reference evidence="2" key="1">
    <citation type="submission" date="2020-05" db="EMBL/GenBank/DDBJ databases">
        <title>WGS assembly of Panicum virgatum.</title>
        <authorList>
            <person name="Lovell J.T."/>
            <person name="Jenkins J."/>
            <person name="Shu S."/>
            <person name="Juenger T.E."/>
            <person name="Schmutz J."/>
        </authorList>
    </citation>
    <scope>NUCLEOTIDE SEQUENCE</scope>
    <source>
        <strain evidence="2">AP13</strain>
    </source>
</reference>
<name>A0A8T0PWC8_PANVG</name>
<dbReference type="Proteomes" id="UP000823388">
    <property type="component" value="Chromosome 7N"/>
</dbReference>
<sequence>MTAAPALRLGARSASTPPATGDPLPPTPARVPKSRRRLLPPRIGAPLLSSRLLPPSTLAERKAVPLASPSPYPTRARRASLPHLKLGPFAPPVRHSTPPPARDPTARRFRDRGASKLLHRTTCLDRRPRRLPDRHQTVKDLYNGIREIKMLQCKGVNGCGRKGGWQIIQSYR</sequence>
<keyword evidence="3" id="KW-1185">Reference proteome</keyword>
<evidence type="ECO:0000313" key="2">
    <source>
        <dbReference type="EMBL" id="KAG2565395.1"/>
    </source>
</evidence>
<gene>
    <name evidence="2" type="ORF">PVAP13_7NG020117</name>
</gene>
<accession>A0A8T0PWC8</accession>